<evidence type="ECO:0000259" key="12">
    <source>
        <dbReference type="SMART" id="SM00986"/>
    </source>
</evidence>
<dbReference type="SUPFAM" id="SSF52141">
    <property type="entry name" value="Uracil-DNA glycosylase-like"/>
    <property type="match status" value="1"/>
</dbReference>
<dbReference type="InterPro" id="IPR051536">
    <property type="entry name" value="UDG_Type-4/5"/>
</dbReference>
<dbReference type="PANTHER" id="PTHR33693:SF1">
    <property type="entry name" value="TYPE-4 URACIL-DNA GLYCOSYLASE"/>
    <property type="match status" value="1"/>
</dbReference>
<sequence length="211" mass="23357">MDNRDKLSTLARQIQICKKCPLYKEATKAVPGEGSSEAKIVFIGEGPGFYEDVQGKPFVGNAGKYLDFLLTKVGLKRDEVFITNVVKHRPPENRDPATAEVIACSAWLEQQLAIISPKIIVTLGRWSLARYAPRAKISDVHGKLFRTQGVAVLPMYHPAAALRSGQTQKQLEEDFLKNSDLFSNPEKTEELTKNTLENGQVSLPEGQGSLF</sequence>
<comment type="catalytic activity">
    <reaction evidence="1">
        <text>Hydrolyzes single-stranded DNA or mismatched double-stranded DNA and polynucleotides, releasing free uracil.</text>
        <dbReference type="EC" id="3.2.2.27"/>
    </reaction>
</comment>
<accession>A0A1G1W0V3</accession>
<gene>
    <name evidence="13" type="ORF">A2113_00240</name>
</gene>
<dbReference type="SMART" id="SM00986">
    <property type="entry name" value="UDG"/>
    <property type="match status" value="1"/>
</dbReference>
<dbReference type="NCBIfam" id="TIGR00758">
    <property type="entry name" value="UDG_fam4"/>
    <property type="match status" value="1"/>
</dbReference>
<organism evidence="13 14">
    <name type="scientific">Candidatus Woykebacteria bacterium GWA1_44_8</name>
    <dbReference type="NCBI Taxonomy" id="1802591"/>
    <lineage>
        <taxon>Bacteria</taxon>
        <taxon>Candidatus Woykeibacteriota</taxon>
    </lineage>
</organism>
<evidence type="ECO:0000256" key="5">
    <source>
        <dbReference type="ARBA" id="ARBA00022485"/>
    </source>
</evidence>
<dbReference type="AlphaFoldDB" id="A0A1G1W0V3"/>
<dbReference type="EC" id="3.2.2.27" evidence="3"/>
<dbReference type="InterPro" id="IPR005122">
    <property type="entry name" value="Uracil-DNA_glycosylase-like"/>
</dbReference>
<comment type="caution">
    <text evidence="13">The sequence shown here is derived from an EMBL/GenBank/DDBJ whole genome shotgun (WGS) entry which is preliminary data.</text>
</comment>
<keyword evidence="8" id="KW-0378">Hydrolase</keyword>
<dbReference type="Gene3D" id="3.40.470.10">
    <property type="entry name" value="Uracil-DNA glycosylase-like domain"/>
    <property type="match status" value="1"/>
</dbReference>
<dbReference type="InterPro" id="IPR036895">
    <property type="entry name" value="Uracil-DNA_glycosylase-like_sf"/>
</dbReference>
<keyword evidence="5" id="KW-0004">4Fe-4S</keyword>
<keyword evidence="9" id="KW-0408">Iron</keyword>
<evidence type="ECO:0000313" key="13">
    <source>
        <dbReference type="EMBL" id="OGY21306.1"/>
    </source>
</evidence>
<feature type="domain" description="Uracil-DNA glycosylase-like" evidence="12">
    <location>
        <begin position="31"/>
        <end position="176"/>
    </location>
</feature>
<keyword evidence="6" id="KW-0479">Metal-binding</keyword>
<name>A0A1G1W0V3_9BACT</name>
<keyword evidence="10" id="KW-0411">Iron-sulfur</keyword>
<evidence type="ECO:0000256" key="2">
    <source>
        <dbReference type="ARBA" id="ARBA00006521"/>
    </source>
</evidence>
<dbReference type="GO" id="GO:0006281">
    <property type="term" value="P:DNA repair"/>
    <property type="evidence" value="ECO:0007669"/>
    <property type="project" value="UniProtKB-KW"/>
</dbReference>
<evidence type="ECO:0000256" key="3">
    <source>
        <dbReference type="ARBA" id="ARBA00012030"/>
    </source>
</evidence>
<keyword evidence="11" id="KW-0234">DNA repair</keyword>
<dbReference type="GO" id="GO:0004844">
    <property type="term" value="F:uracil DNA N-glycosylase activity"/>
    <property type="evidence" value="ECO:0007669"/>
    <property type="project" value="UniProtKB-EC"/>
</dbReference>
<dbReference type="GO" id="GO:0051539">
    <property type="term" value="F:4 iron, 4 sulfur cluster binding"/>
    <property type="evidence" value="ECO:0007669"/>
    <property type="project" value="UniProtKB-KW"/>
</dbReference>
<evidence type="ECO:0000256" key="9">
    <source>
        <dbReference type="ARBA" id="ARBA00023004"/>
    </source>
</evidence>
<dbReference type="SMART" id="SM00987">
    <property type="entry name" value="UreE_C"/>
    <property type="match status" value="1"/>
</dbReference>
<dbReference type="PANTHER" id="PTHR33693">
    <property type="entry name" value="TYPE-5 URACIL-DNA GLYCOSYLASE"/>
    <property type="match status" value="1"/>
</dbReference>
<evidence type="ECO:0000256" key="11">
    <source>
        <dbReference type="ARBA" id="ARBA00023204"/>
    </source>
</evidence>
<dbReference type="Proteomes" id="UP000176299">
    <property type="component" value="Unassembled WGS sequence"/>
</dbReference>
<dbReference type="STRING" id="1802591.A2113_00240"/>
<evidence type="ECO:0000256" key="1">
    <source>
        <dbReference type="ARBA" id="ARBA00001400"/>
    </source>
</evidence>
<dbReference type="GO" id="GO:0046872">
    <property type="term" value="F:metal ion binding"/>
    <property type="evidence" value="ECO:0007669"/>
    <property type="project" value="UniProtKB-KW"/>
</dbReference>
<dbReference type="CDD" id="cd10030">
    <property type="entry name" value="UDG-F4_TTUDGA_SPO1dp_like"/>
    <property type="match status" value="1"/>
</dbReference>
<evidence type="ECO:0000256" key="7">
    <source>
        <dbReference type="ARBA" id="ARBA00022763"/>
    </source>
</evidence>
<dbReference type="InterPro" id="IPR005273">
    <property type="entry name" value="Ura-DNA_glyco_family4"/>
</dbReference>
<reference evidence="13 14" key="1">
    <citation type="journal article" date="2016" name="Nat. Commun.">
        <title>Thousands of microbial genomes shed light on interconnected biogeochemical processes in an aquifer system.</title>
        <authorList>
            <person name="Anantharaman K."/>
            <person name="Brown C.T."/>
            <person name="Hug L.A."/>
            <person name="Sharon I."/>
            <person name="Castelle C.J."/>
            <person name="Probst A.J."/>
            <person name="Thomas B.C."/>
            <person name="Singh A."/>
            <person name="Wilkins M.J."/>
            <person name="Karaoz U."/>
            <person name="Brodie E.L."/>
            <person name="Williams K.H."/>
            <person name="Hubbard S.S."/>
            <person name="Banfield J.F."/>
        </authorList>
    </citation>
    <scope>NUCLEOTIDE SEQUENCE [LARGE SCALE GENOMIC DNA]</scope>
</reference>
<proteinExistence type="inferred from homology"/>
<dbReference type="EMBL" id="MHCN01000015">
    <property type="protein sequence ID" value="OGY21306.1"/>
    <property type="molecule type" value="Genomic_DNA"/>
</dbReference>
<comment type="similarity">
    <text evidence="2">Belongs to the uracil-DNA glycosylase (UDG) superfamily. Type 4 (UDGa) family.</text>
</comment>
<evidence type="ECO:0000256" key="10">
    <source>
        <dbReference type="ARBA" id="ARBA00023014"/>
    </source>
</evidence>
<evidence type="ECO:0000256" key="4">
    <source>
        <dbReference type="ARBA" id="ARBA00019403"/>
    </source>
</evidence>
<evidence type="ECO:0000313" key="14">
    <source>
        <dbReference type="Proteomes" id="UP000176299"/>
    </source>
</evidence>
<evidence type="ECO:0000256" key="6">
    <source>
        <dbReference type="ARBA" id="ARBA00022723"/>
    </source>
</evidence>
<protein>
    <recommendedName>
        <fullName evidence="4">Type-4 uracil-DNA glycosylase</fullName>
        <ecNumber evidence="3">3.2.2.27</ecNumber>
    </recommendedName>
</protein>
<keyword evidence="7" id="KW-0227">DNA damage</keyword>
<evidence type="ECO:0000256" key="8">
    <source>
        <dbReference type="ARBA" id="ARBA00022801"/>
    </source>
</evidence>
<dbReference type="Pfam" id="PF03167">
    <property type="entry name" value="UDG"/>
    <property type="match status" value="1"/>
</dbReference>